<accession>A0AAV6L330</accession>
<protein>
    <submittedName>
        <fullName evidence="2">Uncharacterized protein</fullName>
    </submittedName>
</protein>
<dbReference type="AlphaFoldDB" id="A0AAV6L330"/>
<evidence type="ECO:0000313" key="3">
    <source>
        <dbReference type="Proteomes" id="UP000823749"/>
    </source>
</evidence>
<reference evidence="2" key="1">
    <citation type="submission" date="2020-08" db="EMBL/GenBank/DDBJ databases">
        <title>Plant Genome Project.</title>
        <authorList>
            <person name="Zhang R.-G."/>
        </authorList>
    </citation>
    <scope>NUCLEOTIDE SEQUENCE</scope>
    <source>
        <strain evidence="2">WSP0</strain>
        <tissue evidence="2">Leaf</tissue>
    </source>
</reference>
<gene>
    <name evidence="2" type="ORF">RHGRI_008841</name>
</gene>
<feature type="compositionally biased region" description="Polar residues" evidence="1">
    <location>
        <begin position="1"/>
        <end position="18"/>
    </location>
</feature>
<dbReference type="EMBL" id="JACTNZ010000003">
    <property type="protein sequence ID" value="KAG5559055.1"/>
    <property type="molecule type" value="Genomic_DNA"/>
</dbReference>
<sequence length="54" mass="5803">MNLTPDQPLSQSSETPALSSGGKPEEELVMSEVHLGCPPYVSGPHLSHFLPSTW</sequence>
<comment type="caution">
    <text evidence="2">The sequence shown here is derived from an EMBL/GenBank/DDBJ whole genome shotgun (WGS) entry which is preliminary data.</text>
</comment>
<proteinExistence type="predicted"/>
<dbReference type="Proteomes" id="UP000823749">
    <property type="component" value="Chromosome 3"/>
</dbReference>
<feature type="region of interest" description="Disordered" evidence="1">
    <location>
        <begin position="1"/>
        <end position="28"/>
    </location>
</feature>
<organism evidence="2 3">
    <name type="scientific">Rhododendron griersonianum</name>
    <dbReference type="NCBI Taxonomy" id="479676"/>
    <lineage>
        <taxon>Eukaryota</taxon>
        <taxon>Viridiplantae</taxon>
        <taxon>Streptophyta</taxon>
        <taxon>Embryophyta</taxon>
        <taxon>Tracheophyta</taxon>
        <taxon>Spermatophyta</taxon>
        <taxon>Magnoliopsida</taxon>
        <taxon>eudicotyledons</taxon>
        <taxon>Gunneridae</taxon>
        <taxon>Pentapetalae</taxon>
        <taxon>asterids</taxon>
        <taxon>Ericales</taxon>
        <taxon>Ericaceae</taxon>
        <taxon>Ericoideae</taxon>
        <taxon>Rhodoreae</taxon>
        <taxon>Rhododendron</taxon>
    </lineage>
</organism>
<evidence type="ECO:0000256" key="1">
    <source>
        <dbReference type="SAM" id="MobiDB-lite"/>
    </source>
</evidence>
<keyword evidence="3" id="KW-1185">Reference proteome</keyword>
<evidence type="ECO:0000313" key="2">
    <source>
        <dbReference type="EMBL" id="KAG5559055.1"/>
    </source>
</evidence>
<name>A0AAV6L330_9ERIC</name>